<comment type="caution">
    <text evidence="3">The sequence shown here is derived from an EMBL/GenBank/DDBJ whole genome shotgun (WGS) entry which is preliminary data.</text>
</comment>
<evidence type="ECO:0000313" key="3">
    <source>
        <dbReference type="EMBL" id="EQB14014.1"/>
    </source>
</evidence>
<evidence type="ECO:0000256" key="1">
    <source>
        <dbReference type="SAM" id="SignalP"/>
    </source>
</evidence>
<keyword evidence="1" id="KW-0732">Signal</keyword>
<dbReference type="InterPro" id="IPR018637">
    <property type="entry name" value="DUF2059"/>
</dbReference>
<dbReference type="Proteomes" id="UP000015531">
    <property type="component" value="Unassembled WGS sequence"/>
</dbReference>
<feature type="signal peptide" evidence="1">
    <location>
        <begin position="1"/>
        <end position="19"/>
    </location>
</feature>
<name>T0IWD3_9SPHN</name>
<reference evidence="3 4" key="1">
    <citation type="journal article" date="2013" name="Genome Announc.">
        <title>Draft Genome Sequence of Sphingobium lactosutens Strain DS20T, Isolated from a Hexachlorocyclohexane Dumpsite.</title>
        <authorList>
            <person name="Kumar R."/>
            <person name="Dwivedi V."/>
            <person name="Negi V."/>
            <person name="Khurana J.P."/>
            <person name="Lal R."/>
        </authorList>
    </citation>
    <scope>NUCLEOTIDE SEQUENCE [LARGE SCALE GENOMIC DNA]</scope>
    <source>
        <strain evidence="3 4">DS20</strain>
    </source>
</reference>
<dbReference type="PATRIC" id="fig|1331060.3.peg.2650"/>
<dbReference type="RefSeq" id="WP_021226421.1">
    <property type="nucleotide sequence ID" value="NZ_ATDP01000092.1"/>
</dbReference>
<evidence type="ECO:0000259" key="2">
    <source>
        <dbReference type="Pfam" id="PF09832"/>
    </source>
</evidence>
<evidence type="ECO:0000313" key="4">
    <source>
        <dbReference type="Proteomes" id="UP000015531"/>
    </source>
</evidence>
<organism evidence="3 4">
    <name type="scientific">Sphingobium lactosutens DS20</name>
    <dbReference type="NCBI Taxonomy" id="1331060"/>
    <lineage>
        <taxon>Bacteria</taxon>
        <taxon>Pseudomonadati</taxon>
        <taxon>Pseudomonadota</taxon>
        <taxon>Alphaproteobacteria</taxon>
        <taxon>Sphingomonadales</taxon>
        <taxon>Sphingomonadaceae</taxon>
        <taxon>Sphingobium</taxon>
    </lineage>
</organism>
<feature type="domain" description="DUF2059" evidence="2">
    <location>
        <begin position="109"/>
        <end position="162"/>
    </location>
</feature>
<protein>
    <recommendedName>
        <fullName evidence="2">DUF2059 domain-containing protein</fullName>
    </recommendedName>
</protein>
<dbReference type="Pfam" id="PF09832">
    <property type="entry name" value="DUF2059"/>
    <property type="match status" value="1"/>
</dbReference>
<dbReference type="AlphaFoldDB" id="T0IWD3"/>
<proteinExistence type="predicted"/>
<gene>
    <name evidence="3" type="ORF">RLDS_13895</name>
</gene>
<keyword evidence="4" id="KW-1185">Reference proteome</keyword>
<sequence length="190" mass="20264">MSFVVLCAAALGSVPLVTAQTAMTASAEDPKVSAALKLLDLTGYEQQLDFMFQTLNPLFAQSVIGILQADPASKAMVDKLISQGKGGQARLTAILSEEFAKSVKLQYPSMKASAAREYAAVFSMDELEAMADFYRSPAGLKSLKVLPDLQRKIGAAGEQFGRVAGEEAGRKGFQRAIEEMLPEQGGKAKL</sequence>
<dbReference type="EMBL" id="ATDP01000092">
    <property type="protein sequence ID" value="EQB14014.1"/>
    <property type="molecule type" value="Genomic_DNA"/>
</dbReference>
<accession>T0IWD3</accession>
<dbReference type="eggNOG" id="ENOG50339A2">
    <property type="taxonomic scope" value="Bacteria"/>
</dbReference>
<feature type="chain" id="PRO_5004577596" description="DUF2059 domain-containing protein" evidence="1">
    <location>
        <begin position="20"/>
        <end position="190"/>
    </location>
</feature>